<dbReference type="PANTHER" id="PTHR23074">
    <property type="entry name" value="AAA DOMAIN-CONTAINING"/>
    <property type="match status" value="1"/>
</dbReference>
<feature type="domain" description="AAA+ ATPase" evidence="11">
    <location>
        <begin position="250"/>
        <end position="386"/>
    </location>
</feature>
<keyword evidence="3 9" id="KW-0547">Nucleotide-binding</keyword>
<keyword evidence="14" id="KW-1185">Reference proteome</keyword>
<evidence type="ECO:0000256" key="9">
    <source>
        <dbReference type="RuleBase" id="RU003651"/>
    </source>
</evidence>
<comment type="caution">
    <text evidence="13">The sequence shown here is derived from an EMBL/GenBank/DDBJ whole genome shotgun (WGS) entry which is preliminary data.</text>
</comment>
<evidence type="ECO:0000256" key="10">
    <source>
        <dbReference type="SAM" id="MobiDB-lite"/>
    </source>
</evidence>
<protein>
    <recommendedName>
        <fullName evidence="8">microtubule-severing ATPase</fullName>
        <ecNumber evidence="8">5.6.1.1</ecNumber>
    </recommendedName>
</protein>
<dbReference type="Proteomes" id="UP001642483">
    <property type="component" value="Unassembled WGS sequence"/>
</dbReference>
<dbReference type="EMBL" id="CAWYQH010000130">
    <property type="protein sequence ID" value="CAK8692785.1"/>
    <property type="molecule type" value="Genomic_DNA"/>
</dbReference>
<dbReference type="SUPFAM" id="SSF52540">
    <property type="entry name" value="P-loop containing nucleoside triphosphate hydrolases"/>
    <property type="match status" value="1"/>
</dbReference>
<evidence type="ECO:0000256" key="6">
    <source>
        <dbReference type="ARBA" id="ARBA00023235"/>
    </source>
</evidence>
<evidence type="ECO:0000256" key="5">
    <source>
        <dbReference type="ARBA" id="ARBA00023136"/>
    </source>
</evidence>
<feature type="domain" description="MIT" evidence="12">
    <location>
        <begin position="10"/>
        <end position="89"/>
    </location>
</feature>
<evidence type="ECO:0000256" key="2">
    <source>
        <dbReference type="ARBA" id="ARBA00022701"/>
    </source>
</evidence>
<feature type="compositionally biased region" description="Polar residues" evidence="10">
    <location>
        <begin position="138"/>
        <end position="149"/>
    </location>
</feature>
<accession>A0ABP0GML9</accession>
<dbReference type="PANTHER" id="PTHR23074:SF86">
    <property type="entry name" value="SPASTIN"/>
    <property type="match status" value="1"/>
</dbReference>
<name>A0ABP0GML9_CLALP</name>
<dbReference type="InterPro" id="IPR007330">
    <property type="entry name" value="MIT_dom"/>
</dbReference>
<evidence type="ECO:0000259" key="12">
    <source>
        <dbReference type="SMART" id="SM00745"/>
    </source>
</evidence>
<evidence type="ECO:0000256" key="7">
    <source>
        <dbReference type="ARBA" id="ARBA00036378"/>
    </source>
</evidence>
<proteinExistence type="inferred from homology"/>
<evidence type="ECO:0000256" key="8">
    <source>
        <dbReference type="ARBA" id="ARBA00038871"/>
    </source>
</evidence>
<dbReference type="SMART" id="SM00745">
    <property type="entry name" value="MIT"/>
    <property type="match status" value="1"/>
</dbReference>
<sequence length="493" mass="54579">MSAETLLQKVKRYHSESFECIKKALEIDENQNGKKEDALMWYDKGISMLEKGINVPKMGASLDDKTKIIRIQTKMMKNLQMAKERQDCLNAKSSTSESVLSKPTRPHSGPPAAKEPKPGPSSTSIRSKPSSGVLIPKSTATSRARSNIASGKPAVSASRTSNRTPNRPSSAESKINHSQIPESTSKSRLRSKQFKSVSSEMANKIIDAALIEKSVKFDDIAGQEAAKEALKEIVIYPVLRPDLFMGLRSPAKGLLLFGPPGNGKTLLAKAVAGEADATFFNISAATLTSKWVGEGEKMVKALFAVAREVQPSIVFIDEIDSLLRARQENDSDAARKIQTEFFLQFDGVGTDPNDRILVMGATNRPQELDDAALRRFPKRIYVRLPDAQTREHLFKMLLSKLENSLSPADIHKLSKMCDNYSFSDLTDLAKDAAMGPIRELPRDVMMTIEASKMRKINLNDFTKSLHKIRPSVDVSLLRTYEQWNNKHGDTSSL</sequence>
<dbReference type="Gene3D" id="1.20.58.80">
    <property type="entry name" value="Phosphotransferase system, lactose/cellobiose-type IIA subunit"/>
    <property type="match status" value="1"/>
</dbReference>
<dbReference type="InterPro" id="IPR050304">
    <property type="entry name" value="MT-severing_AAA_ATPase"/>
</dbReference>
<evidence type="ECO:0000313" key="14">
    <source>
        <dbReference type="Proteomes" id="UP001642483"/>
    </source>
</evidence>
<organism evidence="13 14">
    <name type="scientific">Clavelina lepadiformis</name>
    <name type="common">Light-bulb sea squirt</name>
    <name type="synonym">Ascidia lepadiformis</name>
    <dbReference type="NCBI Taxonomy" id="159417"/>
    <lineage>
        <taxon>Eukaryota</taxon>
        <taxon>Metazoa</taxon>
        <taxon>Chordata</taxon>
        <taxon>Tunicata</taxon>
        <taxon>Ascidiacea</taxon>
        <taxon>Aplousobranchia</taxon>
        <taxon>Clavelinidae</taxon>
        <taxon>Clavelina</taxon>
    </lineage>
</organism>
<feature type="region of interest" description="Disordered" evidence="10">
    <location>
        <begin position="82"/>
        <end position="191"/>
    </location>
</feature>
<keyword evidence="6" id="KW-0413">Isomerase</keyword>
<evidence type="ECO:0000259" key="11">
    <source>
        <dbReference type="SMART" id="SM00382"/>
    </source>
</evidence>
<dbReference type="Pfam" id="PF00004">
    <property type="entry name" value="AAA"/>
    <property type="match status" value="1"/>
</dbReference>
<feature type="compositionally biased region" description="Polar residues" evidence="10">
    <location>
        <begin position="157"/>
        <end position="186"/>
    </location>
</feature>
<keyword evidence="2" id="KW-0493">Microtubule</keyword>
<feature type="compositionally biased region" description="Polar residues" evidence="10">
    <location>
        <begin position="91"/>
        <end position="101"/>
    </location>
</feature>
<dbReference type="InterPro" id="IPR003593">
    <property type="entry name" value="AAA+_ATPase"/>
</dbReference>
<dbReference type="Gene3D" id="1.10.8.60">
    <property type="match status" value="1"/>
</dbReference>
<keyword evidence="5" id="KW-0472">Membrane</keyword>
<keyword evidence="4 9" id="KW-0067">ATP-binding</keyword>
<evidence type="ECO:0000313" key="13">
    <source>
        <dbReference type="EMBL" id="CAK8692785.1"/>
    </source>
</evidence>
<reference evidence="13 14" key="1">
    <citation type="submission" date="2024-02" db="EMBL/GenBank/DDBJ databases">
        <authorList>
            <person name="Daric V."/>
            <person name="Darras S."/>
        </authorList>
    </citation>
    <scope>NUCLEOTIDE SEQUENCE [LARGE SCALE GENOMIC DNA]</scope>
</reference>
<comment type="catalytic activity">
    <reaction evidence="7">
        <text>n ATP + n H2O + a microtubule = n ADP + n phosphate + (n+1) alpha/beta tubulin heterodimers.</text>
        <dbReference type="EC" id="5.6.1.1"/>
    </reaction>
</comment>
<dbReference type="Pfam" id="PF09336">
    <property type="entry name" value="Vps4_C"/>
    <property type="match status" value="1"/>
</dbReference>
<gene>
    <name evidence="13" type="ORF">CVLEPA_LOCUS26028</name>
</gene>
<evidence type="ECO:0000256" key="3">
    <source>
        <dbReference type="ARBA" id="ARBA00022741"/>
    </source>
</evidence>
<dbReference type="InterPro" id="IPR015415">
    <property type="entry name" value="Spast_Vps4_C"/>
</dbReference>
<comment type="similarity">
    <text evidence="1 9">Belongs to the AAA ATPase family.</text>
</comment>
<dbReference type="InterPro" id="IPR003959">
    <property type="entry name" value="ATPase_AAA_core"/>
</dbReference>
<dbReference type="Gene3D" id="3.40.50.300">
    <property type="entry name" value="P-loop containing nucleotide triphosphate hydrolases"/>
    <property type="match status" value="1"/>
</dbReference>
<evidence type="ECO:0000256" key="4">
    <source>
        <dbReference type="ARBA" id="ARBA00022840"/>
    </source>
</evidence>
<evidence type="ECO:0000256" key="1">
    <source>
        <dbReference type="ARBA" id="ARBA00006914"/>
    </source>
</evidence>
<dbReference type="InterPro" id="IPR003960">
    <property type="entry name" value="ATPase_AAA_CS"/>
</dbReference>
<dbReference type="EC" id="5.6.1.1" evidence="8"/>
<dbReference type="SMART" id="SM00382">
    <property type="entry name" value="AAA"/>
    <property type="match status" value="1"/>
</dbReference>
<dbReference type="InterPro" id="IPR027417">
    <property type="entry name" value="P-loop_NTPase"/>
</dbReference>
<dbReference type="PROSITE" id="PS00674">
    <property type="entry name" value="AAA"/>
    <property type="match status" value="1"/>
</dbReference>
<feature type="compositionally biased region" description="Low complexity" evidence="10">
    <location>
        <begin position="120"/>
        <end position="131"/>
    </location>
</feature>